<proteinExistence type="predicted"/>
<evidence type="ECO:0008006" key="3">
    <source>
        <dbReference type="Google" id="ProtNLM"/>
    </source>
</evidence>
<gene>
    <name evidence="1" type="ORF">DFL_009036</name>
</gene>
<protein>
    <recommendedName>
        <fullName evidence="3">F-box domain-containing protein</fullName>
    </recommendedName>
</protein>
<reference evidence="1 2" key="1">
    <citation type="submission" date="2019-01" db="EMBL/GenBank/DDBJ databases">
        <title>Intercellular communication is required for trap formation in the nematode-trapping fungus Duddingtonia flagrans.</title>
        <authorList>
            <person name="Youssar L."/>
            <person name="Wernet V."/>
            <person name="Hensel N."/>
            <person name="Hildebrandt H.-G."/>
            <person name="Fischer R."/>
        </authorList>
    </citation>
    <scope>NUCLEOTIDE SEQUENCE [LARGE SCALE GENOMIC DNA]</scope>
    <source>
        <strain evidence="1 2">CBS H-5679</strain>
    </source>
</reference>
<sequence length="229" mass="26558">MNTTNLSGPEVVISTHLQSSAPKAFLATLLPELLLSILGHLYRLFDLLVVCKSIYPIAYQHLWSTYTLDIRSYRSNWGRLKTSVFINRGKLFRSGVEVCQKFTLWELNELQNGESVKILAELFRSGKMKPRYVNINLIQTRWFTKQDRNTSLIIGQEFWLPLATYCRSKPPGEIELSILDSNESFFTMLPMLDIQHLVTFVFNADFPSAFQGQWRMAPDDRYQQPKRPS</sequence>
<dbReference type="VEuPathDB" id="FungiDB:DFL_009036"/>
<dbReference type="GeneID" id="93591347"/>
<dbReference type="AlphaFoldDB" id="A0A436ZQI2"/>
<comment type="caution">
    <text evidence="1">The sequence shown here is derived from an EMBL/GenBank/DDBJ whole genome shotgun (WGS) entry which is preliminary data.</text>
</comment>
<evidence type="ECO:0000313" key="1">
    <source>
        <dbReference type="EMBL" id="RVD81161.1"/>
    </source>
</evidence>
<accession>A0A436ZQI2</accession>
<organism evidence="1 2">
    <name type="scientific">Arthrobotrys flagrans</name>
    <name type="common">Nematode-trapping fungus</name>
    <name type="synonym">Trichothecium flagrans</name>
    <dbReference type="NCBI Taxonomy" id="97331"/>
    <lineage>
        <taxon>Eukaryota</taxon>
        <taxon>Fungi</taxon>
        <taxon>Dikarya</taxon>
        <taxon>Ascomycota</taxon>
        <taxon>Pezizomycotina</taxon>
        <taxon>Orbiliomycetes</taxon>
        <taxon>Orbiliales</taxon>
        <taxon>Orbiliaceae</taxon>
        <taxon>Arthrobotrys</taxon>
    </lineage>
</organism>
<name>A0A436ZQI2_ARTFL</name>
<keyword evidence="2" id="KW-1185">Reference proteome</keyword>
<dbReference type="OrthoDB" id="5340728at2759"/>
<evidence type="ECO:0000313" key="2">
    <source>
        <dbReference type="Proteomes" id="UP000283090"/>
    </source>
</evidence>
<dbReference type="EMBL" id="SAEB01000012">
    <property type="protein sequence ID" value="RVD81161.1"/>
    <property type="molecule type" value="Genomic_DNA"/>
</dbReference>
<dbReference type="Proteomes" id="UP000283090">
    <property type="component" value="Unassembled WGS sequence"/>
</dbReference>
<dbReference type="RefSeq" id="XP_067486705.1">
    <property type="nucleotide sequence ID" value="XM_067638859.1"/>
</dbReference>